<organism evidence="3">
    <name type="scientific">uncultured Citrobacter sp</name>
    <dbReference type="NCBI Taxonomy" id="200446"/>
    <lineage>
        <taxon>Bacteria</taxon>
        <taxon>Pseudomonadati</taxon>
        <taxon>Pseudomonadota</taxon>
        <taxon>Gammaproteobacteria</taxon>
        <taxon>Enterobacterales</taxon>
        <taxon>Enterobacteriaceae</taxon>
        <taxon>Citrobacter</taxon>
        <taxon>environmental samples</taxon>
    </lineage>
</organism>
<proteinExistence type="predicted"/>
<dbReference type="EMBL" id="FLUB01000020">
    <property type="protein sequence ID" value="SBV68294.1"/>
    <property type="molecule type" value="Genomic_DNA"/>
</dbReference>
<dbReference type="AlphaFoldDB" id="A0A212IN67"/>
<dbReference type="EMBL" id="FLUA01000027">
    <property type="protein sequence ID" value="SBV63325.1"/>
    <property type="molecule type" value="Genomic_DNA"/>
</dbReference>
<protein>
    <recommendedName>
        <fullName evidence="1">Phage head morphogenesis domain-containing protein</fullName>
    </recommendedName>
</protein>
<accession>A0A212IN67</accession>
<sequence>MKGNLSDELLATSGPSLDSKLTTLSGKYANLFRDYAPTMFNPVLDGADKSTQRQFTALKLDDAVNADEVRGYFRDAAQKNAQLISTLPTDHIERIRKAVAESPGDMSALKDILSDANGKLDRRSRNIAMDQTRKAYNDTAMMKAQATGATKGIWIHSHRGPAHSRPKHVKAHGEEFDLAVGLPVGDSGQNVIPGEEINCRCTFKLVVDFGVK</sequence>
<dbReference type="Pfam" id="PF04233">
    <property type="entry name" value="Phage_Mu_F"/>
    <property type="match status" value="1"/>
</dbReference>
<name>A0A212IN67_9ENTR</name>
<reference evidence="3" key="1">
    <citation type="submission" date="2016-04" db="EMBL/GenBank/DDBJ databases">
        <authorList>
            <person name="Evans L.H."/>
            <person name="Alamgir A."/>
            <person name="Owens N."/>
            <person name="Weber N.D."/>
            <person name="Virtaneva K."/>
            <person name="Barbian K."/>
            <person name="Babar A."/>
            <person name="Rosenke K."/>
        </authorList>
    </citation>
    <scope>NUCLEOTIDE SEQUENCE</scope>
    <source>
        <strain evidence="2">86-2</strain>
        <strain evidence="3">92-3</strain>
    </source>
</reference>
<dbReference type="InterPro" id="IPR006528">
    <property type="entry name" value="Phage_head_morphogenesis_dom"/>
</dbReference>
<evidence type="ECO:0000259" key="1">
    <source>
        <dbReference type="Pfam" id="PF04233"/>
    </source>
</evidence>
<feature type="domain" description="Phage head morphogenesis" evidence="1">
    <location>
        <begin position="115"/>
        <end position="203"/>
    </location>
</feature>
<evidence type="ECO:0000313" key="2">
    <source>
        <dbReference type="EMBL" id="SBV63325.1"/>
    </source>
</evidence>
<gene>
    <name evidence="2" type="ORF">KL86CIT2_30003</name>
    <name evidence="3" type="ORF">KM92CIT3_80814</name>
</gene>
<evidence type="ECO:0000313" key="3">
    <source>
        <dbReference type="EMBL" id="SBV68294.1"/>
    </source>
</evidence>